<feature type="region of interest" description="Disordered" evidence="4">
    <location>
        <begin position="215"/>
        <end position="270"/>
    </location>
</feature>
<dbReference type="SUPFAM" id="SSF51735">
    <property type="entry name" value="NAD(P)-binding Rossmann-fold domains"/>
    <property type="match status" value="1"/>
</dbReference>
<dbReference type="PRINTS" id="PR00081">
    <property type="entry name" value="GDHRDH"/>
</dbReference>
<dbReference type="PROSITE" id="PS00061">
    <property type="entry name" value="ADH_SHORT"/>
    <property type="match status" value="1"/>
</dbReference>
<proteinExistence type="inferred from homology"/>
<keyword evidence="2" id="KW-0560">Oxidoreductase</keyword>
<evidence type="ECO:0000256" key="4">
    <source>
        <dbReference type="SAM" id="MobiDB-lite"/>
    </source>
</evidence>
<dbReference type="PANTHER" id="PTHR42760:SF133">
    <property type="entry name" value="3-OXOACYL-[ACYL-CARRIER-PROTEIN] REDUCTASE"/>
    <property type="match status" value="1"/>
</dbReference>
<dbReference type="Pfam" id="PF00106">
    <property type="entry name" value="adh_short"/>
    <property type="match status" value="1"/>
</dbReference>
<reference evidence="5" key="2">
    <citation type="submission" date="2023-02" db="EMBL/GenBank/DDBJ databases">
        <authorList>
            <person name="Sun Q."/>
            <person name="Mori K."/>
        </authorList>
    </citation>
    <scope>NUCLEOTIDE SEQUENCE</scope>
    <source>
        <strain evidence="5">NBRC 110608</strain>
    </source>
</reference>
<protein>
    <submittedName>
        <fullName evidence="5">Uncharacterized protein</fullName>
    </submittedName>
</protein>
<sequence>MTDTTQPVADPMFAGTLQGRVAAVTGAGRGIGLGIATAFAEAGAQVVLIDLDEAVTSAGEELQRRGFAAAGVVADVTDPEQVGAAMQVAEQRFGGLDVLVNNAGIITIDKLEDTRLEDVERVLRVNTTAVLIGVQQALPLLRASDHPCVLNASSGQGRQGFVFTPAYAASKFGVIGLTQSLAKELAPDGIRVNAYCPGIVETPMWEYNDRRWGLSSATTSPASSSPSGSTASRSSDRPRQPTSRTFCSSWRPTPGSTSPARPSTSMAACS</sequence>
<name>A0ABM8HEK7_9MICO</name>
<feature type="compositionally biased region" description="Polar residues" evidence="4">
    <location>
        <begin position="240"/>
        <end position="270"/>
    </location>
</feature>
<evidence type="ECO:0000313" key="5">
    <source>
        <dbReference type="EMBL" id="BDZ59434.1"/>
    </source>
</evidence>
<evidence type="ECO:0000256" key="2">
    <source>
        <dbReference type="ARBA" id="ARBA00023002"/>
    </source>
</evidence>
<dbReference type="Gene3D" id="3.40.50.720">
    <property type="entry name" value="NAD(P)-binding Rossmann-like Domain"/>
    <property type="match status" value="1"/>
</dbReference>
<dbReference type="PRINTS" id="PR00080">
    <property type="entry name" value="SDRFAMILY"/>
</dbReference>
<accession>A0ABM8HEK7</accession>
<dbReference type="PANTHER" id="PTHR42760">
    <property type="entry name" value="SHORT-CHAIN DEHYDROGENASES/REDUCTASES FAMILY MEMBER"/>
    <property type="match status" value="1"/>
</dbReference>
<comment type="similarity">
    <text evidence="1 3">Belongs to the short-chain dehydrogenases/reductases (SDR) family.</text>
</comment>
<dbReference type="EMBL" id="AP027735">
    <property type="protein sequence ID" value="BDZ59434.1"/>
    <property type="molecule type" value="Genomic_DNA"/>
</dbReference>
<dbReference type="InterPro" id="IPR036291">
    <property type="entry name" value="NAD(P)-bd_dom_sf"/>
</dbReference>
<feature type="compositionally biased region" description="Low complexity" evidence="4">
    <location>
        <begin position="215"/>
        <end position="233"/>
    </location>
</feature>
<evidence type="ECO:0000256" key="3">
    <source>
        <dbReference type="RuleBase" id="RU000363"/>
    </source>
</evidence>
<evidence type="ECO:0000256" key="1">
    <source>
        <dbReference type="ARBA" id="ARBA00006484"/>
    </source>
</evidence>
<dbReference type="InterPro" id="IPR020904">
    <property type="entry name" value="Sc_DH/Rdtase_CS"/>
</dbReference>
<reference evidence="5" key="1">
    <citation type="journal article" date="2014" name="Int. J. Syst. Evol. Microbiol.">
        <title>Complete genome of a new Firmicutes species belonging to the dominant human colonic microbiota ('Ruminococcus bicirculans') reveals two chromosomes and a selective capacity to utilize plant glucans.</title>
        <authorList>
            <consortium name="NISC Comparative Sequencing Program"/>
            <person name="Wegmann U."/>
            <person name="Louis P."/>
            <person name="Goesmann A."/>
            <person name="Henrissat B."/>
            <person name="Duncan S.H."/>
            <person name="Flint H.J."/>
        </authorList>
    </citation>
    <scope>NUCLEOTIDE SEQUENCE</scope>
    <source>
        <strain evidence="5">NBRC 110608</strain>
    </source>
</reference>
<organism evidence="5">
    <name type="scientific">Barrientosiimonas endolithica</name>
    <dbReference type="NCBI Taxonomy" id="1535208"/>
    <lineage>
        <taxon>Bacteria</taxon>
        <taxon>Bacillati</taxon>
        <taxon>Actinomycetota</taxon>
        <taxon>Actinomycetes</taxon>
        <taxon>Micrococcales</taxon>
        <taxon>Dermacoccaceae</taxon>
        <taxon>Barrientosiimonas</taxon>
    </lineage>
</organism>
<gene>
    <name evidence="5" type="ORF">GCM10025872_30910</name>
</gene>
<dbReference type="InterPro" id="IPR002347">
    <property type="entry name" value="SDR_fam"/>
</dbReference>